<comment type="cofactor">
    <cofactor evidence="7">
        <name>Mg(2+)</name>
        <dbReference type="ChEBI" id="CHEBI:18420"/>
    </cofactor>
    <text evidence="7">Binds 1 Mg(2+) ion per subunit.</text>
</comment>
<dbReference type="InterPro" id="IPR020922">
    <property type="entry name" value="dITP/XTP_pyrophosphatase"/>
</dbReference>
<proteinExistence type="inferred from homology"/>
<name>A0A2R6AXR8_9ARCH</name>
<dbReference type="EC" id="3.6.1.66" evidence="7"/>
<feature type="binding site" evidence="7">
    <location>
        <position position="71"/>
    </location>
    <ligand>
        <name>Mg(2+)</name>
        <dbReference type="ChEBI" id="CHEBI:18420"/>
    </ligand>
</feature>
<keyword evidence="6 7" id="KW-0546">Nucleotide metabolism</keyword>
<feature type="binding site" evidence="7">
    <location>
        <begin position="13"/>
        <end position="18"/>
    </location>
    <ligand>
        <name>substrate</name>
    </ligand>
</feature>
<feature type="binding site" evidence="7">
    <location>
        <begin position="146"/>
        <end position="149"/>
    </location>
    <ligand>
        <name>substrate</name>
    </ligand>
</feature>
<dbReference type="PANTHER" id="PTHR11067:SF9">
    <property type="entry name" value="INOSINE TRIPHOSPHATE PYROPHOSPHATASE"/>
    <property type="match status" value="1"/>
</dbReference>
<dbReference type="CDD" id="cd00515">
    <property type="entry name" value="HAM1"/>
    <property type="match status" value="1"/>
</dbReference>
<accession>A0A2R6AXR8</accession>
<comment type="function">
    <text evidence="7">Pyrophosphatase that catalyzes the hydrolysis of nucleoside triphosphates to their monophosphate derivatives, with a high preference for the non-canonical purine nucleotides XTP (xanthosine triphosphate), dITP (deoxyinosine triphosphate) and ITP. Seems to function as a house-cleaning enzyme that removes non-canonical purine nucleotides from the nucleotide pool, thus preventing their incorporation into DNA/RNA and avoiding chromosomal lesions.</text>
</comment>
<dbReference type="Gene3D" id="3.90.950.10">
    <property type="match status" value="1"/>
</dbReference>
<dbReference type="GO" id="GO:0009146">
    <property type="term" value="P:purine nucleoside triphosphate catabolic process"/>
    <property type="evidence" value="ECO:0007669"/>
    <property type="project" value="UniProtKB-UniRule"/>
</dbReference>
<evidence type="ECO:0000256" key="7">
    <source>
        <dbReference type="HAMAP-Rule" id="MF_01405"/>
    </source>
</evidence>
<feature type="binding site" evidence="7">
    <location>
        <position position="170"/>
    </location>
    <ligand>
        <name>substrate</name>
    </ligand>
</feature>
<dbReference type="GO" id="GO:0005737">
    <property type="term" value="C:cytoplasm"/>
    <property type="evidence" value="ECO:0007669"/>
    <property type="project" value="TreeGrafter"/>
</dbReference>
<dbReference type="GO" id="GO:0046872">
    <property type="term" value="F:metal ion binding"/>
    <property type="evidence" value="ECO:0007669"/>
    <property type="project" value="UniProtKB-KW"/>
</dbReference>
<dbReference type="PANTHER" id="PTHR11067">
    <property type="entry name" value="INOSINE TRIPHOSPHATE PYROPHOSPHATASE/HAM1 PROTEIN"/>
    <property type="match status" value="1"/>
</dbReference>
<comment type="catalytic activity">
    <reaction evidence="7">
        <text>dITP + H2O = dIMP + diphosphate + H(+)</text>
        <dbReference type="Rhea" id="RHEA:28342"/>
        <dbReference type="ChEBI" id="CHEBI:15377"/>
        <dbReference type="ChEBI" id="CHEBI:15378"/>
        <dbReference type="ChEBI" id="CHEBI:33019"/>
        <dbReference type="ChEBI" id="CHEBI:61194"/>
        <dbReference type="ChEBI" id="CHEBI:61382"/>
        <dbReference type="EC" id="3.6.1.66"/>
    </reaction>
</comment>
<comment type="similarity">
    <text evidence="1 7 8">Belongs to the HAM1 NTPase family.</text>
</comment>
<keyword evidence="5 7" id="KW-0460">Magnesium</keyword>
<evidence type="ECO:0000256" key="5">
    <source>
        <dbReference type="ARBA" id="ARBA00022842"/>
    </source>
</evidence>
<dbReference type="InterPro" id="IPR002637">
    <property type="entry name" value="RdgB/HAM1"/>
</dbReference>
<organism evidence="9 10">
    <name type="scientific">Candidatus Marsarchaeota G2 archaeon ECH_B_SAG-M15</name>
    <dbReference type="NCBI Taxonomy" id="1978162"/>
    <lineage>
        <taxon>Archaea</taxon>
        <taxon>Candidatus Marsarchaeota</taxon>
        <taxon>Candidatus Marsarchaeota group 2</taxon>
    </lineage>
</organism>
<comment type="caution">
    <text evidence="9">The sequence shown here is derived from an EMBL/GenBank/DDBJ whole genome shotgun (WGS) entry which is preliminary data.</text>
</comment>
<dbReference type="GO" id="GO:0036222">
    <property type="term" value="F:XTP diphosphatase activity"/>
    <property type="evidence" value="ECO:0007669"/>
    <property type="project" value="UniProtKB-UniRule"/>
</dbReference>
<feature type="binding site" evidence="7">
    <location>
        <position position="72"/>
    </location>
    <ligand>
        <name>substrate</name>
    </ligand>
</feature>
<feature type="active site" description="Proton acceptor" evidence="7">
    <location>
        <position position="71"/>
    </location>
</feature>
<keyword evidence="4 7" id="KW-0378">Hydrolase</keyword>
<dbReference type="HAMAP" id="MF_01405">
    <property type="entry name" value="Non_canon_purine_NTPase"/>
    <property type="match status" value="1"/>
</dbReference>
<protein>
    <recommendedName>
        <fullName evidence="7">dITP/XTP pyrophosphatase</fullName>
        <ecNumber evidence="7">3.6.1.66</ecNumber>
    </recommendedName>
    <alternativeName>
        <fullName evidence="7">Non-canonical purine NTP pyrophosphatase</fullName>
    </alternativeName>
    <alternativeName>
        <fullName evidence="7">Non-standard purine NTP pyrophosphatase</fullName>
    </alternativeName>
    <alternativeName>
        <fullName evidence="7">Nucleoside-triphosphate diphosphatase</fullName>
    </alternativeName>
    <alternativeName>
        <fullName evidence="7">Nucleoside-triphosphate pyrophosphatase</fullName>
        <shortName evidence="7">NTPase</shortName>
    </alternativeName>
</protein>
<comment type="subunit">
    <text evidence="7">Homodimer.</text>
</comment>
<dbReference type="GO" id="GO:0035870">
    <property type="term" value="F:dITP diphosphatase activity"/>
    <property type="evidence" value="ECO:0007669"/>
    <property type="project" value="UniProtKB-UniRule"/>
</dbReference>
<dbReference type="Pfam" id="PF01725">
    <property type="entry name" value="Ham1p_like"/>
    <property type="match status" value="1"/>
</dbReference>
<comment type="catalytic activity">
    <reaction evidence="7">
        <text>ITP + H2O = IMP + diphosphate + H(+)</text>
        <dbReference type="Rhea" id="RHEA:29399"/>
        <dbReference type="ChEBI" id="CHEBI:15377"/>
        <dbReference type="ChEBI" id="CHEBI:15378"/>
        <dbReference type="ChEBI" id="CHEBI:33019"/>
        <dbReference type="ChEBI" id="CHEBI:58053"/>
        <dbReference type="ChEBI" id="CHEBI:61402"/>
        <dbReference type="EC" id="3.6.1.66"/>
    </reaction>
</comment>
<evidence type="ECO:0000256" key="6">
    <source>
        <dbReference type="ARBA" id="ARBA00023080"/>
    </source>
</evidence>
<dbReference type="GO" id="GO:0036220">
    <property type="term" value="F:ITP diphosphatase activity"/>
    <property type="evidence" value="ECO:0007669"/>
    <property type="project" value="UniProtKB-UniRule"/>
</dbReference>
<feature type="binding site" evidence="7">
    <location>
        <begin position="175"/>
        <end position="176"/>
    </location>
    <ligand>
        <name>substrate</name>
    </ligand>
</feature>
<evidence type="ECO:0000313" key="9">
    <source>
        <dbReference type="EMBL" id="PSN91179.1"/>
    </source>
</evidence>
<evidence type="ECO:0000256" key="3">
    <source>
        <dbReference type="ARBA" id="ARBA00022741"/>
    </source>
</evidence>
<dbReference type="InterPro" id="IPR029001">
    <property type="entry name" value="ITPase-like_fam"/>
</dbReference>
<evidence type="ECO:0000256" key="2">
    <source>
        <dbReference type="ARBA" id="ARBA00022723"/>
    </source>
</evidence>
<dbReference type="Proteomes" id="UP000240490">
    <property type="component" value="Unassembled WGS sequence"/>
</dbReference>
<dbReference type="GO" id="GO:0017111">
    <property type="term" value="F:ribonucleoside triphosphate phosphatase activity"/>
    <property type="evidence" value="ECO:0007669"/>
    <property type="project" value="InterPro"/>
</dbReference>
<keyword evidence="3 7" id="KW-0547">Nucleotide-binding</keyword>
<feature type="binding site" evidence="7">
    <location>
        <position position="42"/>
    </location>
    <ligand>
        <name>Mg(2+)</name>
        <dbReference type="ChEBI" id="CHEBI:18420"/>
    </ligand>
</feature>
<evidence type="ECO:0000256" key="8">
    <source>
        <dbReference type="RuleBase" id="RU003781"/>
    </source>
</evidence>
<dbReference type="NCBIfam" id="TIGR00042">
    <property type="entry name" value="RdgB/HAM1 family non-canonical purine NTP pyrophosphatase"/>
    <property type="match status" value="1"/>
</dbReference>
<dbReference type="GO" id="GO:0000166">
    <property type="term" value="F:nucleotide binding"/>
    <property type="evidence" value="ECO:0007669"/>
    <property type="project" value="UniProtKB-KW"/>
</dbReference>
<evidence type="ECO:0000256" key="4">
    <source>
        <dbReference type="ARBA" id="ARBA00022801"/>
    </source>
</evidence>
<comment type="catalytic activity">
    <reaction evidence="7">
        <text>XTP + H2O = XMP + diphosphate + H(+)</text>
        <dbReference type="Rhea" id="RHEA:28610"/>
        <dbReference type="ChEBI" id="CHEBI:15377"/>
        <dbReference type="ChEBI" id="CHEBI:15378"/>
        <dbReference type="ChEBI" id="CHEBI:33019"/>
        <dbReference type="ChEBI" id="CHEBI:57464"/>
        <dbReference type="ChEBI" id="CHEBI:61314"/>
        <dbReference type="EC" id="3.6.1.66"/>
    </reaction>
</comment>
<dbReference type="SUPFAM" id="SSF52972">
    <property type="entry name" value="ITPase-like"/>
    <property type="match status" value="1"/>
</dbReference>
<keyword evidence="2 7" id="KW-0479">Metal-binding</keyword>
<reference evidence="9 10" key="1">
    <citation type="submission" date="2017-04" db="EMBL/GenBank/DDBJ databases">
        <title>Novel microbial lineages endemic to geothermal iron-oxide mats fill important gaps in the evolutionary history of Archaea.</title>
        <authorList>
            <person name="Jay Z.J."/>
            <person name="Beam J.P."/>
            <person name="Dlakic M."/>
            <person name="Rusch D.B."/>
            <person name="Kozubal M.A."/>
            <person name="Inskeep W.P."/>
        </authorList>
    </citation>
    <scope>NUCLEOTIDE SEQUENCE [LARGE SCALE GENOMIC DNA]</scope>
    <source>
        <strain evidence="9">ECH_B_SAG-M15</strain>
    </source>
</reference>
<evidence type="ECO:0000313" key="10">
    <source>
        <dbReference type="Proteomes" id="UP000240490"/>
    </source>
</evidence>
<dbReference type="GO" id="GO:0009117">
    <property type="term" value="P:nucleotide metabolic process"/>
    <property type="evidence" value="ECO:0007669"/>
    <property type="project" value="UniProtKB-KW"/>
</dbReference>
<dbReference type="AlphaFoldDB" id="A0A2R6AXR8"/>
<evidence type="ECO:0000256" key="1">
    <source>
        <dbReference type="ARBA" id="ARBA00008023"/>
    </source>
</evidence>
<dbReference type="EMBL" id="NEXJ01000054">
    <property type="protein sequence ID" value="PSN91179.1"/>
    <property type="molecule type" value="Genomic_DNA"/>
</dbReference>
<dbReference type="NCBIfam" id="NF011396">
    <property type="entry name" value="PRK14821.1"/>
    <property type="match status" value="1"/>
</dbReference>
<gene>
    <name evidence="9" type="ORF">B9Q08_03415</name>
</gene>
<sequence>MKDVKKTEVAFITQNKHKFIEASGLLDRLGINLIMAPLNKMEIQASTIQEVATYAALEAYEHLHKPLIVEDAGLFVKALNGFPGVYSSYAFTTIGINGLIALVKGKKDRSAFFEAIVAYFDGVELKIFSGRVDGFILNKPVGKNGFGFDPIFSPKESFPKSFAQMSIHEKNKLSHRARAFIAFSKWYTKTINYT</sequence>